<dbReference type="FunFam" id="1.10.220.10:FF:000004">
    <property type="entry name" value="Annexin"/>
    <property type="match status" value="1"/>
</dbReference>
<dbReference type="SUPFAM" id="SSF47874">
    <property type="entry name" value="Annexin"/>
    <property type="match status" value="1"/>
</dbReference>
<evidence type="ECO:0000313" key="10">
    <source>
        <dbReference type="RefSeq" id="XP_026676954.1"/>
    </source>
</evidence>
<evidence type="ECO:0000256" key="4">
    <source>
        <dbReference type="ARBA" id="ARBA00022990"/>
    </source>
</evidence>
<dbReference type="FunFam" id="1.10.220.10:FF:000010">
    <property type="entry name" value="Annexin"/>
    <property type="match status" value="1"/>
</dbReference>
<dbReference type="GO" id="GO:0005544">
    <property type="term" value="F:calcium-dependent phospholipid binding"/>
    <property type="evidence" value="ECO:0007669"/>
    <property type="project" value="UniProtKB-KW"/>
</dbReference>
<gene>
    <name evidence="10" type="primary">LOC103505969</name>
</gene>
<dbReference type="PANTHER" id="PTHR10502">
    <property type="entry name" value="ANNEXIN"/>
    <property type="match status" value="1"/>
</dbReference>
<dbReference type="AlphaFoldDB" id="A0A3Q0IL23"/>
<evidence type="ECO:0000313" key="9">
    <source>
        <dbReference type="Proteomes" id="UP000079169"/>
    </source>
</evidence>
<comment type="domain">
    <text evidence="8">A pair of annexin repeats may form one binding site for calcium and phospholipid.</text>
</comment>
<proteinExistence type="inferred from homology"/>
<evidence type="ECO:0000256" key="1">
    <source>
        <dbReference type="ARBA" id="ARBA00007831"/>
    </source>
</evidence>
<keyword evidence="2" id="KW-0597">Phosphoprotein</keyword>
<comment type="similarity">
    <text evidence="1 8">Belongs to the annexin family.</text>
</comment>
<reference evidence="10" key="1">
    <citation type="submission" date="2025-08" db="UniProtKB">
        <authorList>
            <consortium name="RefSeq"/>
        </authorList>
    </citation>
    <scope>IDENTIFICATION</scope>
</reference>
<dbReference type="GO" id="GO:0001786">
    <property type="term" value="F:phosphatidylserine binding"/>
    <property type="evidence" value="ECO:0007669"/>
    <property type="project" value="TreeGrafter"/>
</dbReference>
<keyword evidence="4" id="KW-0007">Acetylation</keyword>
<evidence type="ECO:0000256" key="6">
    <source>
        <dbReference type="ARBA" id="ARBA00023329"/>
    </source>
</evidence>
<evidence type="ECO:0000256" key="5">
    <source>
        <dbReference type="ARBA" id="ARBA00023216"/>
    </source>
</evidence>
<dbReference type="PRINTS" id="PR00200">
    <property type="entry name" value="ANNEXINIV"/>
</dbReference>
<dbReference type="STRING" id="121845.A0A3Q0IL23"/>
<dbReference type="Proteomes" id="UP000079169">
    <property type="component" value="Unplaced"/>
</dbReference>
<dbReference type="PANTHER" id="PTHR10502:SF102">
    <property type="entry name" value="ANNEXIN B11"/>
    <property type="match status" value="1"/>
</dbReference>
<accession>A0A3Q0IL23</accession>
<feature type="non-terminal residue" evidence="10">
    <location>
        <position position="1"/>
    </location>
</feature>
<dbReference type="GO" id="GO:0042589">
    <property type="term" value="C:zymogen granule membrane"/>
    <property type="evidence" value="ECO:0007669"/>
    <property type="project" value="UniProtKB-SubCell"/>
</dbReference>
<keyword evidence="9" id="KW-1185">Reference proteome</keyword>
<dbReference type="GO" id="GO:0005634">
    <property type="term" value="C:nucleus"/>
    <property type="evidence" value="ECO:0007669"/>
    <property type="project" value="TreeGrafter"/>
</dbReference>
<dbReference type="FunFam" id="1.10.220.10:FF:000001">
    <property type="entry name" value="Annexin"/>
    <property type="match status" value="1"/>
</dbReference>
<dbReference type="InterPro" id="IPR018502">
    <property type="entry name" value="Annexin_repeat"/>
</dbReference>
<evidence type="ECO:0000256" key="2">
    <source>
        <dbReference type="ARBA" id="ARBA00022553"/>
    </source>
</evidence>
<dbReference type="Gene3D" id="1.10.220.10">
    <property type="entry name" value="Annexin"/>
    <property type="match status" value="4"/>
</dbReference>
<dbReference type="PROSITE" id="PS51897">
    <property type="entry name" value="ANNEXIN_2"/>
    <property type="match status" value="3"/>
</dbReference>
<dbReference type="InterPro" id="IPR002391">
    <property type="entry name" value="ANX4"/>
</dbReference>
<protein>
    <recommendedName>
        <fullName evidence="8">Annexin</fullName>
    </recommendedName>
</protein>
<dbReference type="RefSeq" id="XP_026676954.1">
    <property type="nucleotide sequence ID" value="XM_026821153.1"/>
</dbReference>
<dbReference type="PRINTS" id="PR00196">
    <property type="entry name" value="ANNEXIN"/>
</dbReference>
<keyword evidence="8" id="KW-0111">Calcium/phospholipid-binding</keyword>
<dbReference type="Pfam" id="PF00191">
    <property type="entry name" value="Annexin"/>
    <property type="match status" value="4"/>
</dbReference>
<dbReference type="GO" id="GO:0005886">
    <property type="term" value="C:plasma membrane"/>
    <property type="evidence" value="ECO:0007669"/>
    <property type="project" value="TreeGrafter"/>
</dbReference>
<keyword evidence="3 8" id="KW-0677">Repeat</keyword>
<dbReference type="PaxDb" id="121845-A0A3Q0IL23"/>
<keyword evidence="5 8" id="KW-0041">Annexin</keyword>
<dbReference type="KEGG" id="dci:103505969"/>
<name>A0A3Q0IL23_DIACI</name>
<dbReference type="InterPro" id="IPR037104">
    <property type="entry name" value="Annexin_sf"/>
</dbReference>
<evidence type="ECO:0000256" key="3">
    <source>
        <dbReference type="ARBA" id="ARBA00022737"/>
    </source>
</evidence>
<dbReference type="InterPro" id="IPR001464">
    <property type="entry name" value="Annexin"/>
</dbReference>
<comment type="subcellular location">
    <subcellularLocation>
        <location evidence="7">Zymogen granule membrane</location>
        <topology evidence="7">Peripheral membrane protein</topology>
    </subcellularLocation>
</comment>
<evidence type="ECO:0000256" key="8">
    <source>
        <dbReference type="RuleBase" id="RU003540"/>
    </source>
</evidence>
<keyword evidence="6" id="KW-0968">Cytoplasmic vesicle</keyword>
<evidence type="ECO:0000256" key="7">
    <source>
        <dbReference type="ARBA" id="ARBA00024321"/>
    </source>
</evidence>
<dbReference type="InterPro" id="IPR018252">
    <property type="entry name" value="Annexin_repeat_CS"/>
</dbReference>
<dbReference type="PROSITE" id="PS00223">
    <property type="entry name" value="ANNEXIN_1"/>
    <property type="match status" value="2"/>
</dbReference>
<dbReference type="SMART" id="SM00335">
    <property type="entry name" value="ANX"/>
    <property type="match status" value="4"/>
</dbReference>
<keyword evidence="8" id="KW-0106">Calcium</keyword>
<dbReference type="GO" id="GO:0005509">
    <property type="term" value="F:calcium ion binding"/>
    <property type="evidence" value="ECO:0007669"/>
    <property type="project" value="InterPro"/>
</dbReference>
<sequence length="325" mass="36315">SGLILQGRPSVVPAHPFDPERDAEILRKAMKGFGTDEKAIISVLAARTNAQRQEIATRFKTLYGKDLIKDLKSELSGKFEDLIIAMMTPTPLFLARELHHAMDGIGTNEETLVEILCTASNADIHAIRHAYEREYNSSLERDLAGETSGNFKRLLVSISQPTPHSNMGLTHPSSQGHIHLNSRADILHLITSHTNNMVPILHRVIKPRSYPQLAEVFSQYYTLTGHELDEAIGREFSGDIKEGLIAIFKVVLNKPGYFAQQLRGSVEGMGTHDRALIRIVTWRSEIDMLDIKKVYGEMFHTSVEADIENDCSGDYKKCLLALVRG</sequence>
<dbReference type="GeneID" id="103505969"/>
<organism evidence="9 10">
    <name type="scientific">Diaphorina citri</name>
    <name type="common">Asian citrus psyllid</name>
    <dbReference type="NCBI Taxonomy" id="121845"/>
    <lineage>
        <taxon>Eukaryota</taxon>
        <taxon>Metazoa</taxon>
        <taxon>Ecdysozoa</taxon>
        <taxon>Arthropoda</taxon>
        <taxon>Hexapoda</taxon>
        <taxon>Insecta</taxon>
        <taxon>Pterygota</taxon>
        <taxon>Neoptera</taxon>
        <taxon>Paraneoptera</taxon>
        <taxon>Hemiptera</taxon>
        <taxon>Sternorrhyncha</taxon>
        <taxon>Psylloidea</taxon>
        <taxon>Psyllidae</taxon>
        <taxon>Diaphorininae</taxon>
        <taxon>Diaphorina</taxon>
    </lineage>
</organism>